<gene>
    <name evidence="2" type="ORF">H5410_057040</name>
</gene>
<accession>A0A9J5WMY9</accession>
<keyword evidence="1" id="KW-1133">Transmembrane helix</keyword>
<dbReference type="AlphaFoldDB" id="A0A9J5WMY9"/>
<keyword evidence="3" id="KW-1185">Reference proteome</keyword>
<evidence type="ECO:0000313" key="3">
    <source>
        <dbReference type="Proteomes" id="UP000824120"/>
    </source>
</evidence>
<proteinExistence type="predicted"/>
<keyword evidence="1" id="KW-0472">Membrane</keyword>
<sequence length="360" mass="41251">MNFKDGEPRIRGRSLTIMGGGVAFGSVGSSGGILILWDKRVWEGEFVESGEQCITCKKTLKLKKTNIYSCIATLQHKFRPSFLVSQRQTGPCSSILPSCWIRRGESESQKAWWRIIPHCIWLDGIVLYPFIFAKEKGIRPAPIPDVQTRRKKMKRPFYEEDQTKSQDTCTYLAIYSLLPKHTIPSPLKEPITILIKLQPIHSIFREDSSSSINKNISIQTKDSYKMKIAEIYHKRISLFTATSQKEEEKITPNKKHFELTLSQILLVLDCGKYKKTFHEKGKEVACSSAKYLNLKEFVGPGPIFSNSTLPPDMDQPENPFGPIHLTPRPKTNQNHLLSLLGHKSLIMRRPESFFRNQQMR</sequence>
<protein>
    <submittedName>
        <fullName evidence="2">Uncharacterized protein</fullName>
    </submittedName>
</protein>
<reference evidence="2 3" key="1">
    <citation type="submission" date="2020-09" db="EMBL/GenBank/DDBJ databases">
        <title>De no assembly of potato wild relative species, Solanum commersonii.</title>
        <authorList>
            <person name="Cho K."/>
        </authorList>
    </citation>
    <scope>NUCLEOTIDE SEQUENCE [LARGE SCALE GENOMIC DNA]</scope>
    <source>
        <strain evidence="2">LZ3.2</strain>
        <tissue evidence="2">Leaf</tissue>
    </source>
</reference>
<keyword evidence="1" id="KW-0812">Transmembrane</keyword>
<evidence type="ECO:0000313" key="2">
    <source>
        <dbReference type="EMBL" id="KAG5576906.1"/>
    </source>
</evidence>
<feature type="transmembrane region" description="Helical" evidence="1">
    <location>
        <begin position="12"/>
        <end position="37"/>
    </location>
</feature>
<dbReference type="Proteomes" id="UP000824120">
    <property type="component" value="Chromosome 11"/>
</dbReference>
<feature type="transmembrane region" description="Helical" evidence="1">
    <location>
        <begin position="111"/>
        <end position="131"/>
    </location>
</feature>
<dbReference type="EMBL" id="JACXVP010000011">
    <property type="protein sequence ID" value="KAG5576906.1"/>
    <property type="molecule type" value="Genomic_DNA"/>
</dbReference>
<evidence type="ECO:0000256" key="1">
    <source>
        <dbReference type="SAM" id="Phobius"/>
    </source>
</evidence>
<organism evidence="2 3">
    <name type="scientific">Solanum commersonii</name>
    <name type="common">Commerson's wild potato</name>
    <name type="synonym">Commerson's nightshade</name>
    <dbReference type="NCBI Taxonomy" id="4109"/>
    <lineage>
        <taxon>Eukaryota</taxon>
        <taxon>Viridiplantae</taxon>
        <taxon>Streptophyta</taxon>
        <taxon>Embryophyta</taxon>
        <taxon>Tracheophyta</taxon>
        <taxon>Spermatophyta</taxon>
        <taxon>Magnoliopsida</taxon>
        <taxon>eudicotyledons</taxon>
        <taxon>Gunneridae</taxon>
        <taxon>Pentapetalae</taxon>
        <taxon>asterids</taxon>
        <taxon>lamiids</taxon>
        <taxon>Solanales</taxon>
        <taxon>Solanaceae</taxon>
        <taxon>Solanoideae</taxon>
        <taxon>Solaneae</taxon>
        <taxon>Solanum</taxon>
    </lineage>
</organism>
<name>A0A9J5WMY9_SOLCO</name>
<comment type="caution">
    <text evidence="2">The sequence shown here is derived from an EMBL/GenBank/DDBJ whole genome shotgun (WGS) entry which is preliminary data.</text>
</comment>